<comment type="caution">
    <text evidence="5">The sequence shown here is derived from an EMBL/GenBank/DDBJ whole genome shotgun (WGS) entry which is preliminary data.</text>
</comment>
<proteinExistence type="predicted"/>
<dbReference type="PANTHER" id="PTHR43257">
    <property type="entry name" value="PYRUVATE DEHYDROGENASE E1 COMPONENT BETA SUBUNIT"/>
    <property type="match status" value="1"/>
</dbReference>
<evidence type="ECO:0000313" key="5">
    <source>
        <dbReference type="EMBL" id="PRR74570.1"/>
    </source>
</evidence>
<dbReference type="EMBL" id="PVXL01000029">
    <property type="protein sequence ID" value="PRR74570.1"/>
    <property type="molecule type" value="Genomic_DNA"/>
</dbReference>
<dbReference type="NCBIfam" id="NF006667">
    <property type="entry name" value="PRK09212.1"/>
    <property type="match status" value="1"/>
</dbReference>
<dbReference type="FunFam" id="3.40.50.970:FF:000001">
    <property type="entry name" value="Pyruvate dehydrogenase E1 beta subunit"/>
    <property type="match status" value="1"/>
</dbReference>
<keyword evidence="3" id="KW-0786">Thiamine pyrophosphate</keyword>
<dbReference type="PANTHER" id="PTHR43257:SF2">
    <property type="entry name" value="PYRUVATE DEHYDROGENASE E1 COMPONENT SUBUNIT BETA"/>
    <property type="match status" value="1"/>
</dbReference>
<dbReference type="EC" id="1.2.4.4" evidence="5"/>
<dbReference type="InterPro" id="IPR029061">
    <property type="entry name" value="THDP-binding"/>
</dbReference>
<feature type="domain" description="Transketolase-like pyrimidine-binding" evidence="4">
    <location>
        <begin position="4"/>
        <end position="179"/>
    </location>
</feature>
<dbReference type="InterPro" id="IPR033248">
    <property type="entry name" value="Transketolase_C"/>
</dbReference>
<keyword evidence="6" id="KW-1185">Reference proteome</keyword>
<dbReference type="GO" id="GO:0003863">
    <property type="term" value="F:branched-chain 2-oxo acid dehydrogenase activity"/>
    <property type="evidence" value="ECO:0007669"/>
    <property type="project" value="UniProtKB-EC"/>
</dbReference>
<evidence type="ECO:0000259" key="4">
    <source>
        <dbReference type="SMART" id="SM00861"/>
    </source>
</evidence>
<evidence type="ECO:0000256" key="2">
    <source>
        <dbReference type="ARBA" id="ARBA00023002"/>
    </source>
</evidence>
<dbReference type="CDD" id="cd07036">
    <property type="entry name" value="TPP_PYR_E1-PDHc-beta_like"/>
    <property type="match status" value="1"/>
</dbReference>
<evidence type="ECO:0000256" key="3">
    <source>
        <dbReference type="ARBA" id="ARBA00023052"/>
    </source>
</evidence>
<evidence type="ECO:0000313" key="6">
    <source>
        <dbReference type="Proteomes" id="UP000239430"/>
    </source>
</evidence>
<dbReference type="InterPro" id="IPR005475">
    <property type="entry name" value="Transketolase-like_Pyr-bd"/>
</dbReference>
<dbReference type="SUPFAM" id="SSF52518">
    <property type="entry name" value="Thiamin diphosphate-binding fold (THDP-binding)"/>
    <property type="match status" value="1"/>
</dbReference>
<comment type="cofactor">
    <cofactor evidence="1">
        <name>thiamine diphosphate</name>
        <dbReference type="ChEBI" id="CHEBI:58937"/>
    </cofactor>
</comment>
<dbReference type="Gene3D" id="3.40.50.920">
    <property type="match status" value="1"/>
</dbReference>
<dbReference type="Gene3D" id="3.40.50.970">
    <property type="match status" value="1"/>
</dbReference>
<dbReference type="SMART" id="SM00861">
    <property type="entry name" value="Transket_pyr"/>
    <property type="match status" value="1"/>
</dbReference>
<gene>
    <name evidence="5" type="primary">bfmBAB</name>
    <name evidence="5" type="ORF">MOST_10050</name>
</gene>
<dbReference type="Pfam" id="PF02779">
    <property type="entry name" value="Transket_pyr"/>
    <property type="match status" value="1"/>
</dbReference>
<sequence>MALKTYRDALREALREEMLKDERVFVMGEDVGVYGGIFGVTAGFLEEFGEARVKDTPISEAAIAGIATGAAMTGMRPVAEIMFIDFTTIAMDQLVNQAAKWHYMSGGRIKVPMVLRTATGTGRRTAAQHSQSLEAWHAHVPGLKVVMPSTPYDAKGLLKSAVRDNNPVVFIEHKMLYNEKGEVPEEEYLIPLGKADIKREGDDCTVVATSLMVKRALEAADILAGEGISIEIVDPRTIRPLDIETICTSVSKTHRLVIVHEANGFCGVGAEIAAQVVEKAFFELDAPIARVAGLEAPIPFSPILEDAVVPNVNAIAAAVRRLVRGEQ</sequence>
<dbReference type="Pfam" id="PF02780">
    <property type="entry name" value="Transketolase_C"/>
    <property type="match status" value="1"/>
</dbReference>
<keyword evidence="2 5" id="KW-0560">Oxidoreductase</keyword>
<accession>A0A9X7J3S0</accession>
<reference evidence="5 6" key="1">
    <citation type="submission" date="2018-03" db="EMBL/GenBank/DDBJ databases">
        <title>Genome sequence of Moorella stamsii DSM 26217.</title>
        <authorList>
            <person name="Poehlein A."/>
            <person name="Daniel R."/>
        </authorList>
    </citation>
    <scope>NUCLEOTIDE SEQUENCE [LARGE SCALE GENOMIC DNA]</scope>
    <source>
        <strain evidence="6">DSM 26217</strain>
    </source>
</reference>
<dbReference type="SUPFAM" id="SSF52922">
    <property type="entry name" value="TK C-terminal domain-like"/>
    <property type="match status" value="1"/>
</dbReference>
<dbReference type="AlphaFoldDB" id="A0A9X7J3S0"/>
<evidence type="ECO:0000256" key="1">
    <source>
        <dbReference type="ARBA" id="ARBA00001964"/>
    </source>
</evidence>
<dbReference type="Proteomes" id="UP000239430">
    <property type="component" value="Unassembled WGS sequence"/>
</dbReference>
<dbReference type="RefSeq" id="WP_054938017.1">
    <property type="nucleotide sequence ID" value="NZ_PVXL01000029.1"/>
</dbReference>
<dbReference type="FunFam" id="3.40.50.920:FF:000001">
    <property type="entry name" value="Pyruvate dehydrogenase E1 beta subunit"/>
    <property type="match status" value="1"/>
</dbReference>
<name>A0A9X7J3S0_9FIRM</name>
<organism evidence="5 6">
    <name type="scientific">Neomoorella stamsii</name>
    <dbReference type="NCBI Taxonomy" id="1266720"/>
    <lineage>
        <taxon>Bacteria</taxon>
        <taxon>Bacillati</taxon>
        <taxon>Bacillota</taxon>
        <taxon>Clostridia</taxon>
        <taxon>Neomoorellales</taxon>
        <taxon>Neomoorellaceae</taxon>
        <taxon>Neomoorella</taxon>
    </lineage>
</organism>
<dbReference type="InterPro" id="IPR009014">
    <property type="entry name" value="Transketo_C/PFOR_II"/>
</dbReference>
<protein>
    <submittedName>
        <fullName evidence="5">2-oxoisovalerate dehydrogenase subunit beta</fullName>
        <ecNumber evidence="5">1.2.4.4</ecNumber>
    </submittedName>
</protein>